<dbReference type="Proteomes" id="UP001239169">
    <property type="component" value="Chromosome"/>
</dbReference>
<sequence length="128" mass="15053">MNTIEKITIRENKTLKLRNVLSRELKEDELIHMDKVTYMMENYIKSKGNSIIGPIVTYSSSLVDDHGNLTVKSKIMIQLRNKMNKIENPYKIEEEVRVTNCLLLDIMNPKKIYNMLIQNLNCMHLKKI</sequence>
<organism evidence="1 2">
    <name type="scientific">Paraclostridium bifermentans</name>
    <name type="common">Clostridium bifermentans</name>
    <dbReference type="NCBI Taxonomy" id="1490"/>
    <lineage>
        <taxon>Bacteria</taxon>
        <taxon>Bacillati</taxon>
        <taxon>Bacillota</taxon>
        <taxon>Clostridia</taxon>
        <taxon>Peptostreptococcales</taxon>
        <taxon>Peptostreptococcaceae</taxon>
        <taxon>Paraclostridium</taxon>
    </lineage>
</organism>
<accession>A0ABY8R618</accession>
<evidence type="ECO:0000313" key="2">
    <source>
        <dbReference type="Proteomes" id="UP001239169"/>
    </source>
</evidence>
<reference evidence="1 2" key="1">
    <citation type="submission" date="2023-04" db="EMBL/GenBank/DDBJ databases">
        <title>Bacteria Genome Submission.</title>
        <authorList>
            <person name="Isaac P."/>
        </authorList>
    </citation>
    <scope>NUCLEOTIDE SEQUENCE [LARGE SCALE GENOMIC DNA]</scope>
    <source>
        <strain evidence="1 2">SampleS7P1</strain>
    </source>
</reference>
<keyword evidence="2" id="KW-1185">Reference proteome</keyword>
<protein>
    <submittedName>
        <fullName evidence="1">Uncharacterized protein</fullName>
    </submittedName>
</protein>
<name>A0ABY8R618_PARBF</name>
<gene>
    <name evidence="1" type="ORF">QJS64_07725</name>
</gene>
<proteinExistence type="predicted"/>
<dbReference type="EMBL" id="CP124685">
    <property type="protein sequence ID" value="WGX76900.1"/>
    <property type="molecule type" value="Genomic_DNA"/>
</dbReference>
<evidence type="ECO:0000313" key="1">
    <source>
        <dbReference type="EMBL" id="WGX76900.1"/>
    </source>
</evidence>